<evidence type="ECO:0000256" key="6">
    <source>
        <dbReference type="ARBA" id="ARBA00023136"/>
    </source>
</evidence>
<comment type="subcellular location">
    <subcellularLocation>
        <location evidence="1">Cell membrane</location>
        <topology evidence="1">Multi-pass membrane protein</topology>
    </subcellularLocation>
</comment>
<evidence type="ECO:0000256" key="4">
    <source>
        <dbReference type="ARBA" id="ARBA00022692"/>
    </source>
</evidence>
<comment type="caution">
    <text evidence="9">The sequence shown here is derived from an EMBL/GenBank/DDBJ whole genome shotgun (WGS) entry which is preliminary data.</text>
</comment>
<keyword evidence="2" id="KW-0813">Transport</keyword>
<evidence type="ECO:0000256" key="3">
    <source>
        <dbReference type="ARBA" id="ARBA00022475"/>
    </source>
</evidence>
<feature type="transmembrane region" description="Helical" evidence="7">
    <location>
        <begin position="213"/>
        <end position="234"/>
    </location>
</feature>
<dbReference type="GO" id="GO:0005886">
    <property type="term" value="C:plasma membrane"/>
    <property type="evidence" value="ECO:0007669"/>
    <property type="project" value="UniProtKB-SubCell"/>
</dbReference>
<proteinExistence type="predicted"/>
<evidence type="ECO:0000259" key="8">
    <source>
        <dbReference type="PROSITE" id="PS50928"/>
    </source>
</evidence>
<feature type="transmembrane region" description="Helical" evidence="7">
    <location>
        <begin position="166"/>
        <end position="193"/>
    </location>
</feature>
<dbReference type="Gene3D" id="1.10.3720.10">
    <property type="entry name" value="MetI-like"/>
    <property type="match status" value="1"/>
</dbReference>
<dbReference type="GO" id="GO:0055085">
    <property type="term" value="P:transmembrane transport"/>
    <property type="evidence" value="ECO:0007669"/>
    <property type="project" value="InterPro"/>
</dbReference>
<feature type="transmembrane region" description="Helical" evidence="7">
    <location>
        <begin position="108"/>
        <end position="126"/>
    </location>
</feature>
<organism evidence="9">
    <name type="scientific">bioreactor metagenome</name>
    <dbReference type="NCBI Taxonomy" id="1076179"/>
    <lineage>
        <taxon>unclassified sequences</taxon>
        <taxon>metagenomes</taxon>
        <taxon>ecological metagenomes</taxon>
    </lineage>
</organism>
<dbReference type="InterPro" id="IPR035906">
    <property type="entry name" value="MetI-like_sf"/>
</dbReference>
<gene>
    <name evidence="9" type="primary">dppB_47</name>
    <name evidence="9" type="ORF">SDC9_164203</name>
</gene>
<evidence type="ECO:0000256" key="7">
    <source>
        <dbReference type="SAM" id="Phobius"/>
    </source>
</evidence>
<keyword evidence="3" id="KW-1003">Cell membrane</keyword>
<evidence type="ECO:0000313" key="9">
    <source>
        <dbReference type="EMBL" id="MPN16856.1"/>
    </source>
</evidence>
<dbReference type="InterPro" id="IPR000515">
    <property type="entry name" value="MetI-like"/>
</dbReference>
<evidence type="ECO:0000256" key="1">
    <source>
        <dbReference type="ARBA" id="ARBA00004651"/>
    </source>
</evidence>
<keyword evidence="5 7" id="KW-1133">Transmembrane helix</keyword>
<evidence type="ECO:0000256" key="5">
    <source>
        <dbReference type="ARBA" id="ARBA00022989"/>
    </source>
</evidence>
<name>A0A645FT07_9ZZZZ</name>
<sequence>MYMKGLLQGNLGPMLKKPGRMVSDYIAYLFPASAKLGAVAVILAMVMGMLLGILAAFNQGKIIDRIVMIIATVGISVPGFVLASLLLLFIGLKLDLLPVTGLSSWKHYILPSIALAGYPIAFIARLTRSRLLDVIKADYIRTARAKGIQDSKVIWKHALRNTLIPVVTYVGPLVAGVLTGSFAIEGIFSIPGLGREFVSAIQQRDYTMLQGVIIFYATFLILLNFFTDILYVVIDPRIKLDGSEA</sequence>
<keyword evidence="4 7" id="KW-0812">Transmembrane</keyword>
<keyword evidence="6 7" id="KW-0472">Membrane</keyword>
<protein>
    <submittedName>
        <fullName evidence="9">Dipeptide transport system permease protein DppB</fullName>
    </submittedName>
</protein>
<dbReference type="PANTHER" id="PTHR43163:SF6">
    <property type="entry name" value="DIPEPTIDE TRANSPORT SYSTEM PERMEASE PROTEIN DPPB-RELATED"/>
    <property type="match status" value="1"/>
</dbReference>
<feature type="transmembrane region" description="Helical" evidence="7">
    <location>
        <begin position="25"/>
        <end position="54"/>
    </location>
</feature>
<feature type="transmembrane region" description="Helical" evidence="7">
    <location>
        <begin position="66"/>
        <end position="88"/>
    </location>
</feature>
<dbReference type="SUPFAM" id="SSF161098">
    <property type="entry name" value="MetI-like"/>
    <property type="match status" value="1"/>
</dbReference>
<dbReference type="EMBL" id="VSSQ01063856">
    <property type="protein sequence ID" value="MPN16856.1"/>
    <property type="molecule type" value="Genomic_DNA"/>
</dbReference>
<dbReference type="PANTHER" id="PTHR43163">
    <property type="entry name" value="DIPEPTIDE TRANSPORT SYSTEM PERMEASE PROTEIN DPPB-RELATED"/>
    <property type="match status" value="1"/>
</dbReference>
<reference evidence="9" key="1">
    <citation type="submission" date="2019-08" db="EMBL/GenBank/DDBJ databases">
        <authorList>
            <person name="Kucharzyk K."/>
            <person name="Murdoch R.W."/>
            <person name="Higgins S."/>
            <person name="Loffler F."/>
        </authorList>
    </citation>
    <scope>NUCLEOTIDE SEQUENCE</scope>
</reference>
<dbReference type="PROSITE" id="PS50928">
    <property type="entry name" value="ABC_TM1"/>
    <property type="match status" value="1"/>
</dbReference>
<dbReference type="Pfam" id="PF00528">
    <property type="entry name" value="BPD_transp_1"/>
    <property type="match status" value="1"/>
</dbReference>
<feature type="domain" description="ABC transmembrane type-1" evidence="8">
    <location>
        <begin position="30"/>
        <end position="231"/>
    </location>
</feature>
<dbReference type="AlphaFoldDB" id="A0A645FT07"/>
<evidence type="ECO:0000256" key="2">
    <source>
        <dbReference type="ARBA" id="ARBA00022448"/>
    </source>
</evidence>
<accession>A0A645FT07</accession>
<dbReference type="CDD" id="cd06261">
    <property type="entry name" value="TM_PBP2"/>
    <property type="match status" value="1"/>
</dbReference>